<dbReference type="Proteomes" id="UP000017938">
    <property type="component" value="Unassembled WGS sequence"/>
</dbReference>
<dbReference type="GO" id="GO:0016853">
    <property type="term" value="F:isomerase activity"/>
    <property type="evidence" value="ECO:0007669"/>
    <property type="project" value="UniProtKB-KW"/>
</dbReference>
<dbReference type="EMBL" id="CBFW010000341">
    <property type="protein sequence ID" value="CDC76082.1"/>
    <property type="molecule type" value="Genomic_DNA"/>
</dbReference>
<protein>
    <submittedName>
        <fullName evidence="1">Phosphomannose isomerase</fullName>
    </submittedName>
</protein>
<dbReference type="AlphaFoldDB" id="R6UZW2"/>
<sequence length="606" mass="69742">MPMYSDKTNAENILHLSEENRKSFVFGAENVVSALCRAISGKGDNAHVAIEAWYGTPADRLAKAVGEGLEKAGKKVTLISTTGLFIEKAALDAYKKKFLTDDPGFGWVNMDGRLEDILDGAKVDAVREQIKSTDGIVILYGSAASTKLLDGLFDMTLFMDIPREQMLWKMWDGNLIPFGSDTPDAGYMWKEYYYCDYYLLHFMKKEVLEKMDYYLESIAFDTLKLIPRAAYDEMIKALVSQPVKQIKEFQPGPWGAYRYRDLFNVPGLGCNAWNRLASPELGLLVDVGREENIELPLMSLMQYGEELCGKLLHEKYPDLFPLEIWLDDGYFPEPQPAERISMPIHNHPGSDYVKKHFNEPLGRYETYYIAEAYEGANTWMGFKDDADLEEWERECYRSDNIVPIEKWKDYIANHVSNEGDLYLIPPGTVHGHGGNQMVLEMDTCPSIAGTEYSFFEYDFARKTWNDKEQTMSGRPMKMHLEHAFDNEKWRREPYVKEHLRAGRHVTEWNKEYSRDEYDTLPEMPFTVERLHFYNRAVNDTKMKFMHLVTLTVGTKVRIVSKSDPTKFTTLNRLQSAIIPASFGEYEIINDDGGNSTLVQLRWKEGV</sequence>
<comment type="caution">
    <text evidence="1">The sequence shown here is derived from an EMBL/GenBank/DDBJ whole genome shotgun (WGS) entry which is preliminary data.</text>
</comment>
<organism evidence="1 2">
    <name type="scientific">Candidatus Colimorpha enterica</name>
    <dbReference type="NCBI Taxonomy" id="3083063"/>
    <lineage>
        <taxon>Bacteria</taxon>
        <taxon>Pseudomonadati</taxon>
        <taxon>Bacteroidota</taxon>
        <taxon>Bacteroidia</taxon>
        <taxon>Bacteroidales</taxon>
        <taxon>Candidatus Colimorpha</taxon>
    </lineage>
</organism>
<keyword evidence="1" id="KW-0413">Isomerase</keyword>
<reference evidence="1" key="1">
    <citation type="submission" date="2012-11" db="EMBL/GenBank/DDBJ databases">
        <title>Dependencies among metagenomic species, viruses, plasmids and units of genetic variation.</title>
        <authorList>
            <person name="Nielsen H.B."/>
            <person name="Almeida M."/>
            <person name="Juncker A.S."/>
            <person name="Rasmussen S."/>
            <person name="Li J."/>
            <person name="Sunagawa S."/>
            <person name="Plichta D."/>
            <person name="Gautier L."/>
            <person name="Le Chatelier E."/>
            <person name="Peletier E."/>
            <person name="Bonde I."/>
            <person name="Nielsen T."/>
            <person name="Manichanh C."/>
            <person name="Arumugam M."/>
            <person name="Batto J."/>
            <person name="Santos M.B.Q.D."/>
            <person name="Blom N."/>
            <person name="Borruel N."/>
            <person name="Burgdorf K.S."/>
            <person name="Boumezbeur F."/>
            <person name="Casellas F."/>
            <person name="Dore J."/>
            <person name="Guarner F."/>
            <person name="Hansen T."/>
            <person name="Hildebrand F."/>
            <person name="Kaas R.S."/>
            <person name="Kennedy S."/>
            <person name="Kristiansen K."/>
            <person name="Kultima J.R."/>
            <person name="Leonard P."/>
            <person name="Levenez F."/>
            <person name="Lund O."/>
            <person name="Moumen B."/>
            <person name="Le Paslier D."/>
            <person name="Pons N."/>
            <person name="Pedersen O."/>
            <person name="Prifti E."/>
            <person name="Qin J."/>
            <person name="Raes J."/>
            <person name="Tap J."/>
            <person name="Tims S."/>
            <person name="Ussery D.W."/>
            <person name="Yamada T."/>
            <person name="MetaHit consortium"/>
            <person name="Renault P."/>
            <person name="Sicheritz-Ponten T."/>
            <person name="Bork P."/>
            <person name="Wang J."/>
            <person name="Brunak S."/>
            <person name="Ehrlich S.D."/>
        </authorList>
    </citation>
    <scope>NUCLEOTIDE SEQUENCE [LARGE SCALE GENOMIC DNA]</scope>
</reference>
<dbReference type="STRING" id="1263015.BN580_02040"/>
<dbReference type="Gene3D" id="2.60.120.10">
    <property type="entry name" value="Jelly Rolls"/>
    <property type="match status" value="1"/>
</dbReference>
<evidence type="ECO:0000313" key="1">
    <source>
        <dbReference type="EMBL" id="CDC76082.1"/>
    </source>
</evidence>
<evidence type="ECO:0000313" key="2">
    <source>
        <dbReference type="Proteomes" id="UP000017938"/>
    </source>
</evidence>
<dbReference type="InterPro" id="IPR014710">
    <property type="entry name" value="RmlC-like_jellyroll"/>
</dbReference>
<gene>
    <name evidence="1" type="ORF">BN580_02040</name>
</gene>
<dbReference type="SUPFAM" id="SSF51182">
    <property type="entry name" value="RmlC-like cupins"/>
    <property type="match status" value="1"/>
</dbReference>
<dbReference type="InterPro" id="IPR011051">
    <property type="entry name" value="RmlC_Cupin_sf"/>
</dbReference>
<name>R6UZW2_9BACT</name>
<proteinExistence type="predicted"/>
<accession>R6UZW2</accession>